<protein>
    <recommendedName>
        <fullName evidence="3">C-type lectin domain-containing protein</fullName>
    </recommendedName>
</protein>
<evidence type="ECO:0000313" key="2">
    <source>
        <dbReference type="Proteomes" id="UP001497623"/>
    </source>
</evidence>
<organism evidence="1 2">
    <name type="scientific">Meganyctiphanes norvegica</name>
    <name type="common">Northern krill</name>
    <name type="synonym">Thysanopoda norvegica</name>
    <dbReference type="NCBI Taxonomy" id="48144"/>
    <lineage>
        <taxon>Eukaryota</taxon>
        <taxon>Metazoa</taxon>
        <taxon>Ecdysozoa</taxon>
        <taxon>Arthropoda</taxon>
        <taxon>Crustacea</taxon>
        <taxon>Multicrustacea</taxon>
        <taxon>Malacostraca</taxon>
        <taxon>Eumalacostraca</taxon>
        <taxon>Eucarida</taxon>
        <taxon>Euphausiacea</taxon>
        <taxon>Euphausiidae</taxon>
        <taxon>Meganyctiphanes</taxon>
    </lineage>
</organism>
<dbReference type="InterPro" id="IPR016187">
    <property type="entry name" value="CTDL_fold"/>
</dbReference>
<dbReference type="InterPro" id="IPR016186">
    <property type="entry name" value="C-type_lectin-like/link_sf"/>
</dbReference>
<dbReference type="CDD" id="cd00037">
    <property type="entry name" value="CLECT"/>
    <property type="match status" value="1"/>
</dbReference>
<dbReference type="Gene3D" id="3.10.100.10">
    <property type="entry name" value="Mannose-Binding Protein A, subunit A"/>
    <property type="match status" value="1"/>
</dbReference>
<dbReference type="EMBL" id="CAXKWB010036166">
    <property type="protein sequence ID" value="CAL4147646.1"/>
    <property type="molecule type" value="Genomic_DNA"/>
</dbReference>
<dbReference type="AlphaFoldDB" id="A0AAV2RVY7"/>
<accession>A0AAV2RVY7</accession>
<feature type="non-terminal residue" evidence="1">
    <location>
        <position position="1"/>
    </location>
</feature>
<reference evidence="1 2" key="1">
    <citation type="submission" date="2024-05" db="EMBL/GenBank/DDBJ databases">
        <authorList>
            <person name="Wallberg A."/>
        </authorList>
    </citation>
    <scope>NUCLEOTIDE SEQUENCE [LARGE SCALE GENOMIC DNA]</scope>
</reference>
<gene>
    <name evidence="1" type="ORF">MNOR_LOCUS30099</name>
</gene>
<keyword evidence="2" id="KW-1185">Reference proteome</keyword>
<evidence type="ECO:0008006" key="3">
    <source>
        <dbReference type="Google" id="ProtNLM"/>
    </source>
</evidence>
<sequence length="195" mass="22114">EMSFINALRGPTVMNEAMKKMFIWLMMMMNGVVEFSSLESEITAYLNKFKAVQEFNPQVLNVLLQVFEMMKSNDFEAGKSKLIGVGEQLQSYLPADISANVAILEDIIPAAEKECGVTIEDALKNEKCPNGYVEIGTQCFLMTIEKVTWDTAKTRCEENEVHLASLKDPNALRDYVINNFPKSSFWVGGRYYRKP</sequence>
<evidence type="ECO:0000313" key="1">
    <source>
        <dbReference type="EMBL" id="CAL4147646.1"/>
    </source>
</evidence>
<proteinExistence type="predicted"/>
<name>A0AAV2RVY7_MEGNR</name>
<dbReference type="Proteomes" id="UP001497623">
    <property type="component" value="Unassembled WGS sequence"/>
</dbReference>
<feature type="non-terminal residue" evidence="1">
    <location>
        <position position="195"/>
    </location>
</feature>
<dbReference type="SUPFAM" id="SSF56436">
    <property type="entry name" value="C-type lectin-like"/>
    <property type="match status" value="1"/>
</dbReference>
<comment type="caution">
    <text evidence="1">The sequence shown here is derived from an EMBL/GenBank/DDBJ whole genome shotgun (WGS) entry which is preliminary data.</text>
</comment>